<dbReference type="InterPro" id="IPR021124">
    <property type="entry name" value="CRISPR-assoc_prot_Cas5"/>
</dbReference>
<sequence>MEIKKTLVFDIWGDYAHFKKIYVTTSALTYSLPFKTSIFGLVGAIIGLDNRENKYLDYFDEANCRLAIQVINPIRILRININLSPKTGPIKDNRKPTTMEYIVKPCYRIFFSHTNDEIYNSLKENLEEKKSVYTPVLGLAHCLANFQFLGEYEIKEDNGIAVIDSILLKSEVKSLDTSSWNENQVRIQEQAMYPLEMNTTREVTKRDNILFDLNGNPIQAEVEKYYRLILKGQPVNIIMM</sequence>
<evidence type="ECO:0000313" key="2">
    <source>
        <dbReference type="EMBL" id="MCG2419537.1"/>
    </source>
</evidence>
<dbReference type="Pfam" id="PF09704">
    <property type="entry name" value="Cas_Cas5d"/>
    <property type="match status" value="1"/>
</dbReference>
<organism evidence="2 3">
    <name type="scientific">Aequorivita vitellina</name>
    <dbReference type="NCBI Taxonomy" id="2874475"/>
    <lineage>
        <taxon>Bacteria</taxon>
        <taxon>Pseudomonadati</taxon>
        <taxon>Bacteroidota</taxon>
        <taxon>Flavobacteriia</taxon>
        <taxon>Flavobacteriales</taxon>
        <taxon>Flavobacteriaceae</taxon>
        <taxon>Aequorivita</taxon>
    </lineage>
</organism>
<evidence type="ECO:0000313" key="3">
    <source>
        <dbReference type="Proteomes" id="UP001139461"/>
    </source>
</evidence>
<protein>
    <submittedName>
        <fullName evidence="2">Type I-B CRISPR-associated protein Cas5b</fullName>
    </submittedName>
</protein>
<proteinExistence type="predicted"/>
<dbReference type="AlphaFoldDB" id="A0A9X1U3S0"/>
<keyword evidence="1" id="KW-0051">Antiviral defense</keyword>
<accession>A0A9X1U3S0</accession>
<evidence type="ECO:0000256" key="1">
    <source>
        <dbReference type="ARBA" id="ARBA00023118"/>
    </source>
</evidence>
<dbReference type="GO" id="GO:0051607">
    <property type="term" value="P:defense response to virus"/>
    <property type="evidence" value="ECO:0007669"/>
    <property type="project" value="UniProtKB-KW"/>
</dbReference>
<dbReference type="EMBL" id="JAIRBA010000021">
    <property type="protein sequence ID" value="MCG2419537.1"/>
    <property type="molecule type" value="Genomic_DNA"/>
</dbReference>
<keyword evidence="3" id="KW-1185">Reference proteome</keyword>
<name>A0A9X1U3S0_9FLAO</name>
<dbReference type="Proteomes" id="UP001139461">
    <property type="component" value="Unassembled WGS sequence"/>
</dbReference>
<gene>
    <name evidence="2" type="primary">cas5b</name>
    <name evidence="2" type="ORF">K8089_10925</name>
</gene>
<dbReference type="RefSeq" id="WP_237603327.1">
    <property type="nucleotide sequence ID" value="NZ_JAIRBA010000021.1"/>
</dbReference>
<dbReference type="NCBIfam" id="TIGR02593">
    <property type="entry name" value="CRISPR_cas5"/>
    <property type="match status" value="1"/>
</dbReference>
<dbReference type="InterPro" id="IPR013421">
    <property type="entry name" value="CRISPR-assoc_prot_Cas5_HALMA"/>
</dbReference>
<dbReference type="InterPro" id="IPR013422">
    <property type="entry name" value="CRISPR-assoc_prot_Cas5_N"/>
</dbReference>
<comment type="caution">
    <text evidence="2">The sequence shown here is derived from an EMBL/GenBank/DDBJ whole genome shotgun (WGS) entry which is preliminary data.</text>
</comment>
<reference evidence="2" key="1">
    <citation type="submission" date="2021-09" db="EMBL/GenBank/DDBJ databases">
        <title>Genome of Aequorivita sp. strain F47161.</title>
        <authorList>
            <person name="Wang Y."/>
        </authorList>
    </citation>
    <scope>NUCLEOTIDE SEQUENCE</scope>
    <source>
        <strain evidence="2">F47161</strain>
    </source>
</reference>
<dbReference type="GO" id="GO:0043571">
    <property type="term" value="P:maintenance of CRISPR repeat elements"/>
    <property type="evidence" value="ECO:0007669"/>
    <property type="project" value="InterPro"/>
</dbReference>
<dbReference type="Gene3D" id="3.30.70.2660">
    <property type="match status" value="1"/>
</dbReference>
<dbReference type="NCBIfam" id="TIGR02592">
    <property type="entry name" value="cas_Cas5h"/>
    <property type="match status" value="1"/>
</dbReference>